<dbReference type="PANTHER" id="PTHR37610">
    <property type="entry name" value="CCHC-TYPE DOMAIN-CONTAINING PROTEIN"/>
    <property type="match status" value="1"/>
</dbReference>
<proteinExistence type="predicted"/>
<reference evidence="2" key="1">
    <citation type="submission" date="2020-09" db="EMBL/GenBank/DDBJ databases">
        <title>Genome-Enabled Discovery of Anthraquinone Biosynthesis in Senna tora.</title>
        <authorList>
            <person name="Kang S.-H."/>
            <person name="Pandey R.P."/>
            <person name="Lee C.-M."/>
            <person name="Sim J.-S."/>
            <person name="Jeong J.-T."/>
            <person name="Choi B.-S."/>
            <person name="Jung M."/>
            <person name="Ginzburg D."/>
            <person name="Zhao K."/>
            <person name="Won S.Y."/>
            <person name="Oh T.-J."/>
            <person name="Yu Y."/>
            <person name="Kim N.-H."/>
            <person name="Lee O.R."/>
            <person name="Lee T.-H."/>
            <person name="Bashyal P."/>
            <person name="Kim T.-S."/>
            <person name="Lee W.-H."/>
            <person name="Kawkins C."/>
            <person name="Kim C.-K."/>
            <person name="Kim J.S."/>
            <person name="Ahn B.O."/>
            <person name="Rhee S.Y."/>
            <person name="Sohng J.K."/>
        </authorList>
    </citation>
    <scope>NUCLEOTIDE SEQUENCE</scope>
    <source>
        <tissue evidence="2">Leaf</tissue>
    </source>
</reference>
<gene>
    <name evidence="2" type="ORF">G2W53_040727</name>
</gene>
<accession>A0A834SDV7</accession>
<organism evidence="2 3">
    <name type="scientific">Senna tora</name>
    <dbReference type="NCBI Taxonomy" id="362788"/>
    <lineage>
        <taxon>Eukaryota</taxon>
        <taxon>Viridiplantae</taxon>
        <taxon>Streptophyta</taxon>
        <taxon>Embryophyta</taxon>
        <taxon>Tracheophyta</taxon>
        <taxon>Spermatophyta</taxon>
        <taxon>Magnoliopsida</taxon>
        <taxon>eudicotyledons</taxon>
        <taxon>Gunneridae</taxon>
        <taxon>Pentapetalae</taxon>
        <taxon>rosids</taxon>
        <taxon>fabids</taxon>
        <taxon>Fabales</taxon>
        <taxon>Fabaceae</taxon>
        <taxon>Caesalpinioideae</taxon>
        <taxon>Cassia clade</taxon>
        <taxon>Senna</taxon>
    </lineage>
</organism>
<dbReference type="Pfam" id="PF14244">
    <property type="entry name" value="Retrotran_gag_3"/>
    <property type="match status" value="1"/>
</dbReference>
<feature type="domain" description="Retrotransposon Copia-like N-terminal" evidence="1">
    <location>
        <begin position="1"/>
        <end position="39"/>
    </location>
</feature>
<dbReference type="Proteomes" id="UP000634136">
    <property type="component" value="Unassembled WGS sequence"/>
</dbReference>
<dbReference type="EMBL" id="JAAIUW010000013">
    <property type="protein sequence ID" value="KAF7801616.1"/>
    <property type="molecule type" value="Genomic_DNA"/>
</dbReference>
<dbReference type="AlphaFoldDB" id="A0A834SDV7"/>
<sequence>MTLVASQLIGPNYLSWSLVVRTALEAKDKLGFVDGTIKPLEDPAEFKKWKPVDSMVKLWLTNSLTKELSESFMFCNSAKQLWDKIAERYSASNGPKFYQVNKKLDDHDSDIKLVQLLMGLHIVYDALRGQIMNLDPLPNVDKAFFMVVRQETQKEVNLSFNNMESSAMLVRAGAARTETFNKRADDKKNDKAFKFCDHCNHNGHTRESCFKIIGFPEWYKDLKE</sequence>
<evidence type="ECO:0000313" key="2">
    <source>
        <dbReference type="EMBL" id="KAF7801616.1"/>
    </source>
</evidence>
<evidence type="ECO:0000313" key="3">
    <source>
        <dbReference type="Proteomes" id="UP000634136"/>
    </source>
</evidence>
<keyword evidence="3" id="KW-1185">Reference proteome</keyword>
<dbReference type="PANTHER" id="PTHR37610:SF40">
    <property type="entry name" value="OS01G0909600 PROTEIN"/>
    <property type="match status" value="1"/>
</dbReference>
<dbReference type="OrthoDB" id="5544992at2759"/>
<name>A0A834SDV7_9FABA</name>
<protein>
    <recommendedName>
        <fullName evidence="1">Retrotransposon Copia-like N-terminal domain-containing protein</fullName>
    </recommendedName>
</protein>
<dbReference type="InterPro" id="IPR029472">
    <property type="entry name" value="Copia-like_N"/>
</dbReference>
<evidence type="ECO:0000259" key="1">
    <source>
        <dbReference type="Pfam" id="PF14244"/>
    </source>
</evidence>
<comment type="caution">
    <text evidence="2">The sequence shown here is derived from an EMBL/GenBank/DDBJ whole genome shotgun (WGS) entry which is preliminary data.</text>
</comment>